<sequence length="86" mass="10014">MQCAVKSLTFKYGFYLGLLYTRAGKEKSLYALCKSVVKFNMHPRTPSLPEVWDSMYRRQLYTTSYFGSFFFLLGGYLVRVTPGWSI</sequence>
<organism evidence="2 3">
    <name type="scientific">Morchella conica CCBAS932</name>
    <dbReference type="NCBI Taxonomy" id="1392247"/>
    <lineage>
        <taxon>Eukaryota</taxon>
        <taxon>Fungi</taxon>
        <taxon>Dikarya</taxon>
        <taxon>Ascomycota</taxon>
        <taxon>Pezizomycotina</taxon>
        <taxon>Pezizomycetes</taxon>
        <taxon>Pezizales</taxon>
        <taxon>Morchellaceae</taxon>
        <taxon>Morchella</taxon>
    </lineage>
</organism>
<dbReference type="AlphaFoldDB" id="A0A3N4KIH3"/>
<dbReference type="EMBL" id="ML119155">
    <property type="protein sequence ID" value="RPB09139.1"/>
    <property type="molecule type" value="Genomic_DNA"/>
</dbReference>
<evidence type="ECO:0000313" key="2">
    <source>
        <dbReference type="EMBL" id="RPB09139.1"/>
    </source>
</evidence>
<evidence type="ECO:0000313" key="3">
    <source>
        <dbReference type="Proteomes" id="UP000277580"/>
    </source>
</evidence>
<keyword evidence="1" id="KW-1133">Transmembrane helix</keyword>
<feature type="transmembrane region" description="Helical" evidence="1">
    <location>
        <begin position="60"/>
        <end position="78"/>
    </location>
</feature>
<evidence type="ECO:0000256" key="1">
    <source>
        <dbReference type="SAM" id="Phobius"/>
    </source>
</evidence>
<keyword evidence="1" id="KW-0472">Membrane</keyword>
<accession>A0A3N4KIH3</accession>
<proteinExistence type="predicted"/>
<dbReference type="InParanoid" id="A0A3N4KIH3"/>
<keyword evidence="1" id="KW-0812">Transmembrane</keyword>
<gene>
    <name evidence="2" type="ORF">P167DRAFT_325294</name>
</gene>
<reference evidence="2 3" key="1">
    <citation type="journal article" date="2018" name="Nat. Ecol. Evol.">
        <title>Pezizomycetes genomes reveal the molecular basis of ectomycorrhizal truffle lifestyle.</title>
        <authorList>
            <person name="Murat C."/>
            <person name="Payen T."/>
            <person name="Noel B."/>
            <person name="Kuo A."/>
            <person name="Morin E."/>
            <person name="Chen J."/>
            <person name="Kohler A."/>
            <person name="Krizsan K."/>
            <person name="Balestrini R."/>
            <person name="Da Silva C."/>
            <person name="Montanini B."/>
            <person name="Hainaut M."/>
            <person name="Levati E."/>
            <person name="Barry K.W."/>
            <person name="Belfiori B."/>
            <person name="Cichocki N."/>
            <person name="Clum A."/>
            <person name="Dockter R.B."/>
            <person name="Fauchery L."/>
            <person name="Guy J."/>
            <person name="Iotti M."/>
            <person name="Le Tacon F."/>
            <person name="Lindquist E.A."/>
            <person name="Lipzen A."/>
            <person name="Malagnac F."/>
            <person name="Mello A."/>
            <person name="Molinier V."/>
            <person name="Miyauchi S."/>
            <person name="Poulain J."/>
            <person name="Riccioni C."/>
            <person name="Rubini A."/>
            <person name="Sitrit Y."/>
            <person name="Splivallo R."/>
            <person name="Traeger S."/>
            <person name="Wang M."/>
            <person name="Zifcakova L."/>
            <person name="Wipf D."/>
            <person name="Zambonelli A."/>
            <person name="Paolocci F."/>
            <person name="Nowrousian M."/>
            <person name="Ottonello S."/>
            <person name="Baldrian P."/>
            <person name="Spatafora J.W."/>
            <person name="Henrissat B."/>
            <person name="Nagy L.G."/>
            <person name="Aury J.M."/>
            <person name="Wincker P."/>
            <person name="Grigoriev I.V."/>
            <person name="Bonfante P."/>
            <person name="Martin F.M."/>
        </authorList>
    </citation>
    <scope>NUCLEOTIDE SEQUENCE [LARGE SCALE GENOMIC DNA]</scope>
    <source>
        <strain evidence="2 3">CCBAS932</strain>
    </source>
</reference>
<name>A0A3N4KIH3_9PEZI</name>
<keyword evidence="3" id="KW-1185">Reference proteome</keyword>
<protein>
    <submittedName>
        <fullName evidence="2">Uncharacterized protein</fullName>
    </submittedName>
</protein>
<dbReference type="Proteomes" id="UP000277580">
    <property type="component" value="Unassembled WGS sequence"/>
</dbReference>